<dbReference type="PROSITE" id="PS50012">
    <property type="entry name" value="RCC1_3"/>
    <property type="match status" value="1"/>
</dbReference>
<dbReference type="InterPro" id="IPR011333">
    <property type="entry name" value="SKP1/BTB/POZ_sf"/>
</dbReference>
<name>A0AAV7ZKG5_9EUKA</name>
<feature type="domain" description="BTB" evidence="3">
    <location>
        <begin position="535"/>
        <end position="605"/>
    </location>
</feature>
<organism evidence="4 5">
    <name type="scientific">Anaeramoeba flamelloides</name>
    <dbReference type="NCBI Taxonomy" id="1746091"/>
    <lineage>
        <taxon>Eukaryota</taxon>
        <taxon>Metamonada</taxon>
        <taxon>Anaeramoebidae</taxon>
        <taxon>Anaeramoeba</taxon>
    </lineage>
</organism>
<dbReference type="PROSITE" id="PS50097">
    <property type="entry name" value="BTB"/>
    <property type="match status" value="1"/>
</dbReference>
<evidence type="ECO:0000259" key="3">
    <source>
        <dbReference type="PROSITE" id="PS50097"/>
    </source>
</evidence>
<sequence length="642" mass="74798">MNKNMEVKKEKESESKKKNKYRIYVSSRSKFGRIIVNKEESRLPNWTPLTKIQEQREIKKICDAGYGNDSNCLVWKGTNKLEFYQQKDKKSTFILENEEIKDIQSTLASYIVLTISGKVFSLANSTFHSYSFPQLTAEIPFIDYEKSTFKAPRMVTFFNDQMNDLKVDSIQTTVDKNYFLCNGGKLYGNGHNDNGYLGDGTKLSKHLPCLIYENVTKMFGGLSNHFFFTTSSNELYVFGQNNNGQLGMGNKTDQIEPQKVENWKANDVLDIRCFVDHSVLITKEGKAYSCGCKEKNGIGEDKSIFTIIPLLKDEKVIKINGFSHPALVLTNNNELFGWNFTFLNSPTEQYNDLKVKKWNLPRKINLPDIYQNNLNLISLDIYCSINSIILHPRKINSLIHDFRLLLESKKYCDSKISCFQSNNKKSEISIPVHKIFIELRTNLKLNKIQTIITENNFSKEDINEFLIWVYCDQIRNSTIIKQIFDCLNLAYPPPKNKLDQDLLKLFNDEESKDFTLLIKSNQIIDEKIDEKGGKENLNEQVENYEMIKVHKIILLIRSGLFRDMFDTLNEKEKKINKIQDYTGKSKKSLEILIKYFYTNKIKLTTNDDLDLIFEELKDSIEYYQLHRKSNFIKQLNKIQKLK</sequence>
<dbReference type="EMBL" id="JANTQA010000029">
    <property type="protein sequence ID" value="KAJ3441664.1"/>
    <property type="molecule type" value="Genomic_DNA"/>
</dbReference>
<evidence type="ECO:0000313" key="4">
    <source>
        <dbReference type="EMBL" id="KAJ3441664.1"/>
    </source>
</evidence>
<evidence type="ECO:0000256" key="1">
    <source>
        <dbReference type="ARBA" id="ARBA00022737"/>
    </source>
</evidence>
<dbReference type="PANTHER" id="PTHR22872">
    <property type="entry name" value="BTK-BINDING PROTEIN-RELATED"/>
    <property type="match status" value="1"/>
</dbReference>
<dbReference type="AlphaFoldDB" id="A0AAV7ZKG5"/>
<gene>
    <name evidence="4" type="ORF">M0812_13677</name>
</gene>
<accession>A0AAV7ZKG5</accession>
<proteinExistence type="predicted"/>
<evidence type="ECO:0000256" key="2">
    <source>
        <dbReference type="PROSITE-ProRule" id="PRU00235"/>
    </source>
</evidence>
<feature type="repeat" description="RCC1" evidence="2">
    <location>
        <begin position="233"/>
        <end position="284"/>
    </location>
</feature>
<dbReference type="InterPro" id="IPR000408">
    <property type="entry name" value="Reg_chr_condens"/>
</dbReference>
<dbReference type="InterPro" id="IPR000210">
    <property type="entry name" value="BTB/POZ_dom"/>
</dbReference>
<dbReference type="InterPro" id="IPR051625">
    <property type="entry name" value="Signaling_Regulatory_Domain"/>
</dbReference>
<reference evidence="4" key="1">
    <citation type="submission" date="2022-08" db="EMBL/GenBank/DDBJ databases">
        <title>Novel sulphate-reducing endosymbionts in the free-living metamonad Anaeramoeba.</title>
        <authorList>
            <person name="Jerlstrom-Hultqvist J."/>
            <person name="Cepicka I."/>
            <person name="Gallot-Lavallee L."/>
            <person name="Salas-Leiva D."/>
            <person name="Curtis B.A."/>
            <person name="Zahonova K."/>
            <person name="Pipaliya S."/>
            <person name="Dacks J."/>
            <person name="Roger A.J."/>
        </authorList>
    </citation>
    <scope>NUCLEOTIDE SEQUENCE</scope>
    <source>
        <strain evidence="4">Busselton2</strain>
    </source>
</reference>
<dbReference type="Gene3D" id="2.130.10.30">
    <property type="entry name" value="Regulator of chromosome condensation 1/beta-lactamase-inhibitor protein II"/>
    <property type="match status" value="1"/>
</dbReference>
<dbReference type="Pfam" id="PF00651">
    <property type="entry name" value="BTB"/>
    <property type="match status" value="1"/>
</dbReference>
<dbReference type="Gene3D" id="3.30.710.10">
    <property type="entry name" value="Potassium Channel Kv1.1, Chain A"/>
    <property type="match status" value="1"/>
</dbReference>
<evidence type="ECO:0000313" key="5">
    <source>
        <dbReference type="Proteomes" id="UP001146793"/>
    </source>
</evidence>
<protein>
    <recommendedName>
        <fullName evidence="3">BTB domain-containing protein</fullName>
    </recommendedName>
</protein>
<dbReference type="SUPFAM" id="SSF54695">
    <property type="entry name" value="POZ domain"/>
    <property type="match status" value="1"/>
</dbReference>
<keyword evidence="1" id="KW-0677">Repeat</keyword>
<dbReference type="Pfam" id="PF00415">
    <property type="entry name" value="RCC1"/>
    <property type="match status" value="1"/>
</dbReference>
<dbReference type="SUPFAM" id="SSF50985">
    <property type="entry name" value="RCC1/BLIP-II"/>
    <property type="match status" value="1"/>
</dbReference>
<dbReference type="InterPro" id="IPR009091">
    <property type="entry name" value="RCC1/BLIP-II"/>
</dbReference>
<dbReference type="Proteomes" id="UP001146793">
    <property type="component" value="Unassembled WGS sequence"/>
</dbReference>
<dbReference type="CDD" id="cd18186">
    <property type="entry name" value="BTB_POZ_ZBTB_KLHL-like"/>
    <property type="match status" value="1"/>
</dbReference>
<comment type="caution">
    <text evidence="4">The sequence shown here is derived from an EMBL/GenBank/DDBJ whole genome shotgun (WGS) entry which is preliminary data.</text>
</comment>